<reference evidence="2" key="1">
    <citation type="submission" date="2020-08" db="EMBL/GenBank/DDBJ databases">
        <title>Genome public.</title>
        <authorList>
            <person name="Liu C."/>
            <person name="Sun Q."/>
        </authorList>
    </citation>
    <scope>NUCLEOTIDE SEQUENCE</scope>
    <source>
        <strain evidence="2">NSJ-50</strain>
    </source>
</reference>
<dbReference type="Proteomes" id="UP000647416">
    <property type="component" value="Unassembled WGS sequence"/>
</dbReference>
<feature type="chain" id="PRO_5037250085" evidence="1">
    <location>
        <begin position="27"/>
        <end position="860"/>
    </location>
</feature>
<protein>
    <submittedName>
        <fullName evidence="2">Uncharacterized protein</fullName>
    </submittedName>
</protein>
<dbReference type="AlphaFoldDB" id="A0A926ISC6"/>
<dbReference type="EMBL" id="JACRTE010000001">
    <property type="protein sequence ID" value="MBC8595395.1"/>
    <property type="molecule type" value="Genomic_DNA"/>
</dbReference>
<evidence type="ECO:0000256" key="1">
    <source>
        <dbReference type="SAM" id="SignalP"/>
    </source>
</evidence>
<sequence length="860" mass="94752">MNKRITAFITGIAMLLTLCVCTSVFAENDSAAANDAAYDEAVTLLSALGVNSLSATDKNVTYNVFYDALSNILSQGGAALDISDLTGISFSRTSGNTGLTYEDAVRSLVNLLGYKAQTDPANGSFAVYASIAGRIGLLSDVENADGKTINARNTAVMLKNALDTDMLQVKTLGTKISYETVKGETLLYVYRGIKNDEGVVEANGYTSFFSPDGMGKDRVKINGIMYEDEKNSAGDLIGYAVKYYYYDTGKTDKIVTAYKNDELNGVIEINGNFTGLEGRKVYYTNANGKEKNVTIPGSVPVIYNGAALSSYKSSVFDFSDSCAYLIDNDNDGKIEVVVIWKSTEYYVNSVDTILTKIHDGIGNQLIDLSESSEFDRIRFYDENGNKTTFYSIGAGDFLTAYISNDGHLFDAYVSKTSVDGKVIEIGKDNTDRMFVTIGENEYFMTDSFYAKEKDNLLLGVSGTFYLNRDGKIAHAVYTDGKMDYGYLTYIDYEDGPRSPISGRILKSDGKFGQLEIKEKVKIDGKNYTSSKTALEALRNAVTASGTGVIRYDADDDGKVYVVDTAYRSEYESGNTLFSFGPKSAASYTAATTLFPTKFRLDAKNTVLFFAPTDANLQSEDNFGVGDPSMLKSNATHIVQGFGTDRKNFIPEVVVCDESFILDNKIISSTASYVFKEAKKVLDEDGNETYRIKYFKTYNPKEAYCSELSVFEQSGIKSGDVFVGLFNNKGEFSRMLKIYDAKTHTLDLSYYESEGISTASYSSYCYQFAGYIYFNNGTTIGVCTDDPATITDMGDGKITWFKISDTVGTLIDSSYKESDARYMRRLAGIEMKDYVRYGSDCARCYVRVDNNSTQLVAVYQK</sequence>
<proteinExistence type="predicted"/>
<name>A0A926ISC6_9FIRM</name>
<keyword evidence="3" id="KW-1185">Reference proteome</keyword>
<feature type="signal peptide" evidence="1">
    <location>
        <begin position="1"/>
        <end position="26"/>
    </location>
</feature>
<comment type="caution">
    <text evidence="2">The sequence shown here is derived from an EMBL/GenBank/DDBJ whole genome shotgun (WGS) entry which is preliminary data.</text>
</comment>
<gene>
    <name evidence="2" type="ORF">H8706_00735</name>
</gene>
<evidence type="ECO:0000313" key="3">
    <source>
        <dbReference type="Proteomes" id="UP000647416"/>
    </source>
</evidence>
<evidence type="ECO:0000313" key="2">
    <source>
        <dbReference type="EMBL" id="MBC8595395.1"/>
    </source>
</evidence>
<dbReference type="RefSeq" id="WP_262431097.1">
    <property type="nucleotide sequence ID" value="NZ_JACRTE010000001.1"/>
</dbReference>
<organism evidence="2 3">
    <name type="scientific">Qingrenia yutianensis</name>
    <dbReference type="NCBI Taxonomy" id="2763676"/>
    <lineage>
        <taxon>Bacteria</taxon>
        <taxon>Bacillati</taxon>
        <taxon>Bacillota</taxon>
        <taxon>Clostridia</taxon>
        <taxon>Eubacteriales</taxon>
        <taxon>Oscillospiraceae</taxon>
        <taxon>Qingrenia</taxon>
    </lineage>
</organism>
<keyword evidence="1" id="KW-0732">Signal</keyword>
<accession>A0A926ISC6</accession>